<proteinExistence type="predicted"/>
<organism evidence="1 2">
    <name type="scientific">Scortum barcoo</name>
    <name type="common">barcoo grunter</name>
    <dbReference type="NCBI Taxonomy" id="214431"/>
    <lineage>
        <taxon>Eukaryota</taxon>
        <taxon>Metazoa</taxon>
        <taxon>Chordata</taxon>
        <taxon>Craniata</taxon>
        <taxon>Vertebrata</taxon>
        <taxon>Euteleostomi</taxon>
        <taxon>Actinopterygii</taxon>
        <taxon>Neopterygii</taxon>
        <taxon>Teleostei</taxon>
        <taxon>Neoteleostei</taxon>
        <taxon>Acanthomorphata</taxon>
        <taxon>Eupercaria</taxon>
        <taxon>Centrarchiformes</taxon>
        <taxon>Terapontoidei</taxon>
        <taxon>Terapontidae</taxon>
        <taxon>Scortum</taxon>
    </lineage>
</organism>
<comment type="caution">
    <text evidence="1">The sequence shown here is derived from an EMBL/GenBank/DDBJ whole genome shotgun (WGS) entry which is preliminary data.</text>
</comment>
<sequence length="233" mass="25870">WALEPSSLRGAGPSTTLELPRVSGSGAGVGLLIAPQLSRHVLEFTPVNERVRFPAPSGQSKPQPGLSWRQKLGSGRSSVVRPWRRTIGLGPRLFSHRVYGSLPNQSTWLFGLCTTWSWSLVRIAGSKSDLFPVHVGLRQGCPLSPVLFIIFMDRISRRSQGPEGVQFGNHRISSMLCEKMEREIDRRIGAASAVMRSVFRTVVVKKELSRKAKFSIYRSIYVLPPSPMVMNFG</sequence>
<keyword evidence="2" id="KW-1185">Reference proteome</keyword>
<reference evidence="1" key="1">
    <citation type="submission" date="2022-04" db="EMBL/GenBank/DDBJ databases">
        <title>Jade perch genome.</title>
        <authorList>
            <person name="Chao B."/>
        </authorList>
    </citation>
    <scope>NUCLEOTIDE SEQUENCE</scope>
    <source>
        <strain evidence="1">CB-2022</strain>
    </source>
</reference>
<dbReference type="Proteomes" id="UP000831701">
    <property type="component" value="Chromosome 15"/>
</dbReference>
<protein>
    <submittedName>
        <fullName evidence="1">Uncharacterized protein</fullName>
    </submittedName>
</protein>
<dbReference type="EMBL" id="CM041545">
    <property type="protein sequence ID" value="KAI3362174.1"/>
    <property type="molecule type" value="Genomic_DNA"/>
</dbReference>
<evidence type="ECO:0000313" key="1">
    <source>
        <dbReference type="EMBL" id="KAI3362174.1"/>
    </source>
</evidence>
<evidence type="ECO:0000313" key="2">
    <source>
        <dbReference type="Proteomes" id="UP000831701"/>
    </source>
</evidence>
<gene>
    <name evidence="1" type="ORF">L3Q82_012493</name>
</gene>
<name>A0ACB8W357_9TELE</name>
<accession>A0ACB8W357</accession>
<feature type="non-terminal residue" evidence="1">
    <location>
        <position position="1"/>
    </location>
</feature>